<dbReference type="EMBL" id="AESD01000364">
    <property type="protein sequence ID" value="EHJ12858.1"/>
    <property type="molecule type" value="Genomic_DNA"/>
</dbReference>
<keyword evidence="1 5" id="KW-0678">Repressor</keyword>
<evidence type="ECO:0000256" key="1">
    <source>
        <dbReference type="ARBA" id="ARBA00022491"/>
    </source>
</evidence>
<dbReference type="InterPro" id="IPR036390">
    <property type="entry name" value="WH_DNA-bd_sf"/>
</dbReference>
<dbReference type="Proteomes" id="UP000003477">
    <property type="component" value="Unassembled WGS sequence"/>
</dbReference>
<dbReference type="NCBIfam" id="TIGR00331">
    <property type="entry name" value="hrcA"/>
    <property type="match status" value="1"/>
</dbReference>
<dbReference type="InterPro" id="IPR021153">
    <property type="entry name" value="HrcA_C"/>
</dbReference>
<organism evidence="7 8">
    <name type="scientific">Crocosphaera watsonii WH 0003</name>
    <dbReference type="NCBI Taxonomy" id="423471"/>
    <lineage>
        <taxon>Bacteria</taxon>
        <taxon>Bacillati</taxon>
        <taxon>Cyanobacteriota</taxon>
        <taxon>Cyanophyceae</taxon>
        <taxon>Oscillatoriophycideae</taxon>
        <taxon>Chroococcales</taxon>
        <taxon>Aphanothecaceae</taxon>
        <taxon>Crocosphaera</taxon>
    </lineage>
</organism>
<name>G5J4N1_CROWT</name>
<dbReference type="SUPFAM" id="SSF55781">
    <property type="entry name" value="GAF domain-like"/>
    <property type="match status" value="1"/>
</dbReference>
<feature type="domain" description="Heat-inducible transcription repressor HrcA C-terminal" evidence="6">
    <location>
        <begin position="116"/>
        <end position="351"/>
    </location>
</feature>
<dbReference type="InterPro" id="IPR023120">
    <property type="entry name" value="WHTH_transcript_rep_HrcA_IDD"/>
</dbReference>
<evidence type="ECO:0000256" key="3">
    <source>
        <dbReference type="ARBA" id="ARBA00023016"/>
    </source>
</evidence>
<dbReference type="HAMAP" id="MF_00081">
    <property type="entry name" value="HrcA"/>
    <property type="match status" value="1"/>
</dbReference>
<dbReference type="Gene3D" id="1.10.10.10">
    <property type="entry name" value="Winged helix-like DNA-binding domain superfamily/Winged helix DNA-binding domain"/>
    <property type="match status" value="1"/>
</dbReference>
<dbReference type="InterPro" id="IPR029016">
    <property type="entry name" value="GAF-like_dom_sf"/>
</dbReference>
<comment type="function">
    <text evidence="5">Negative regulator of class I heat shock genes (grpE-dnaK-dnaJ and groELS operons). Prevents heat-shock induction of these operons.</text>
</comment>
<protein>
    <recommendedName>
        <fullName evidence="5">Heat-inducible transcription repressor HrcA</fullName>
    </recommendedName>
</protein>
<dbReference type="InterPro" id="IPR002571">
    <property type="entry name" value="HrcA"/>
</dbReference>
<dbReference type="GO" id="GO:0045892">
    <property type="term" value="P:negative regulation of DNA-templated transcription"/>
    <property type="evidence" value="ECO:0007669"/>
    <property type="project" value="UniProtKB-UniRule"/>
</dbReference>
<comment type="caution">
    <text evidence="7">The sequence shown here is derived from an EMBL/GenBank/DDBJ whole genome shotgun (WGS) entry which is preliminary data.</text>
</comment>
<evidence type="ECO:0000256" key="5">
    <source>
        <dbReference type="HAMAP-Rule" id="MF_00081"/>
    </source>
</evidence>
<dbReference type="Pfam" id="PF01628">
    <property type="entry name" value="HrcA"/>
    <property type="match status" value="1"/>
</dbReference>
<comment type="similarity">
    <text evidence="5">Belongs to the HrcA family.</text>
</comment>
<evidence type="ECO:0000313" key="7">
    <source>
        <dbReference type="EMBL" id="EHJ12858.1"/>
    </source>
</evidence>
<dbReference type="PANTHER" id="PTHR34824">
    <property type="entry name" value="HEAT-INDUCIBLE TRANSCRIPTION REPRESSOR HRCA"/>
    <property type="match status" value="1"/>
</dbReference>
<evidence type="ECO:0000256" key="4">
    <source>
        <dbReference type="ARBA" id="ARBA00023163"/>
    </source>
</evidence>
<gene>
    <name evidence="5" type="primary">hrcA</name>
    <name evidence="7" type="ORF">CWATWH0003_2450</name>
</gene>
<reference evidence="7 8" key="1">
    <citation type="journal article" date="2011" name="Front. Microbiol.">
        <title>Two Strains of Crocosphaera watsonii with Highly Conserved Genomes are Distinguished by Strain-Specific Features.</title>
        <authorList>
            <person name="Bench S.R."/>
            <person name="Ilikchyan I.N."/>
            <person name="Tripp H.J."/>
            <person name="Zehr J.P."/>
        </authorList>
    </citation>
    <scope>NUCLEOTIDE SEQUENCE [LARGE SCALE GENOMIC DNA]</scope>
    <source>
        <strain evidence="7 8">WH 0003</strain>
    </source>
</reference>
<dbReference type="PIRSF" id="PIRSF005485">
    <property type="entry name" value="HrcA"/>
    <property type="match status" value="1"/>
</dbReference>
<keyword evidence="2 5" id="KW-0805">Transcription regulation</keyword>
<evidence type="ECO:0000256" key="2">
    <source>
        <dbReference type="ARBA" id="ARBA00023015"/>
    </source>
</evidence>
<evidence type="ECO:0000313" key="8">
    <source>
        <dbReference type="Proteomes" id="UP000003477"/>
    </source>
</evidence>
<dbReference type="AlphaFoldDB" id="G5J4N1"/>
<dbReference type="Gene3D" id="3.30.450.40">
    <property type="match status" value="1"/>
</dbReference>
<dbReference type="InterPro" id="IPR036388">
    <property type="entry name" value="WH-like_DNA-bd_sf"/>
</dbReference>
<dbReference type="Gene3D" id="3.30.390.60">
    <property type="entry name" value="Heat-inducible transcription repressor hrca homolog, domain 3"/>
    <property type="match status" value="1"/>
</dbReference>
<keyword evidence="3 5" id="KW-0346">Stress response</keyword>
<dbReference type="SUPFAM" id="SSF46785">
    <property type="entry name" value="Winged helix' DNA-binding domain"/>
    <property type="match status" value="1"/>
</dbReference>
<dbReference type="GO" id="GO:0003677">
    <property type="term" value="F:DNA binding"/>
    <property type="evidence" value="ECO:0007669"/>
    <property type="project" value="InterPro"/>
</dbReference>
<proteinExistence type="inferred from homology"/>
<dbReference type="PATRIC" id="fig|423471.3.peg.2305"/>
<keyword evidence="4 5" id="KW-0804">Transcription</keyword>
<dbReference type="PANTHER" id="PTHR34824:SF1">
    <property type="entry name" value="HEAT-INDUCIBLE TRANSCRIPTION REPRESSOR HRCA"/>
    <property type="match status" value="1"/>
</dbReference>
<evidence type="ECO:0000259" key="6">
    <source>
        <dbReference type="Pfam" id="PF01628"/>
    </source>
</evidence>
<accession>G5J4N1</accession>
<sequence length="369" mass="41513">MTALTIMKVTTLLNQRHQDILRATVEHYIATAEPVGSKTLVTEYDFSVSSATIRNTLGKLEKAGFLYQPHTSAGRIPSDFGYRIYVDNLMIPDQKSAKQIKQNLSQKLKQKTYNFETALQRATQILANLSGYIALITLPQTSPNQLRHLQFIPVSSKQVMLLVVTDSYQTQSILVDLPATLVRDNEEAQEWLEEELNILSNFLNSELKGKSLLELSNLDWQQIDQNFVSYADFLKGLLKQLQTYLKTSISTQIMIHGVSEVLRQPEFSQLQQVQMLLHLLEEEQDKLLPLILDIPESELSNRRVTVKIGTENPLESMRPCSLISATYSQGDVPVGSVGLIGPTRMLYENTIPLVESTADYLSEALAAIN</sequence>